<organism evidence="2 3">
    <name type="scientific">Bifidobacterium minimum</name>
    <dbReference type="NCBI Taxonomy" id="1693"/>
    <lineage>
        <taxon>Bacteria</taxon>
        <taxon>Bacillati</taxon>
        <taxon>Actinomycetota</taxon>
        <taxon>Actinomycetes</taxon>
        <taxon>Bifidobacteriales</taxon>
        <taxon>Bifidobacteriaceae</taxon>
        <taxon>Bifidobacterium</taxon>
    </lineage>
</organism>
<dbReference type="STRING" id="1693.BMIN_0356"/>
<dbReference type="EC" id="6.3.2.-" evidence="2"/>
<dbReference type="GO" id="GO:0008233">
    <property type="term" value="F:peptidase activity"/>
    <property type="evidence" value="ECO:0007669"/>
    <property type="project" value="InterPro"/>
</dbReference>
<dbReference type="RefSeq" id="WP_022860486.1">
    <property type="nucleotide sequence ID" value="NZ_JGZD01000009.1"/>
</dbReference>
<dbReference type="NCBIfam" id="TIGR03688">
    <property type="entry name" value="depupylase_Dop"/>
    <property type="match status" value="1"/>
</dbReference>
<dbReference type="eggNOG" id="COG4122">
    <property type="taxonomic scope" value="Bacteria"/>
</dbReference>
<protein>
    <submittedName>
        <fullName evidence="2">Proteasome accessory factor PafA2</fullName>
        <ecNumber evidence="2">6.3.2.-</ecNumber>
    </submittedName>
</protein>
<reference evidence="2 3" key="1">
    <citation type="submission" date="2014-03" db="EMBL/GenBank/DDBJ databases">
        <title>Genomics of Bifidobacteria.</title>
        <authorList>
            <person name="Ventura M."/>
            <person name="Milani C."/>
            <person name="Lugli G.A."/>
        </authorList>
    </citation>
    <scope>NUCLEOTIDE SEQUENCE [LARGE SCALE GENOMIC DNA]</scope>
    <source>
        <strain evidence="2 3">LMG 11592</strain>
    </source>
</reference>
<dbReference type="InterPro" id="IPR022366">
    <property type="entry name" value="Pup_deamidase"/>
</dbReference>
<evidence type="ECO:0000256" key="1">
    <source>
        <dbReference type="ARBA" id="ARBA00009114"/>
    </source>
</evidence>
<comment type="similarity">
    <text evidence="1">Belongs to the Pup ligase/Pup deamidase family. Pup deamidase subfamily.</text>
</comment>
<dbReference type="AlphaFoldDB" id="A0A087BN61"/>
<dbReference type="Proteomes" id="UP000029014">
    <property type="component" value="Unassembled WGS sequence"/>
</dbReference>
<keyword evidence="3" id="KW-1185">Reference proteome</keyword>
<sequence length="528" mass="59061">MTVRRMMGTETEYAVSRFREAHPDSVGLSFAVVRAASDPSTSHIRWDYRSEDPVNDARGGRLPRAAARPDMLTDEPQDVIVNVVTSNGARVYVDHAHPEYASPETRDPFEAVLYDHAGDGIMHDAAVRAGNREGAPIRLHRNNIDGKGASWGTHENYLMRRSVPFDRVASLMTAHLVSRQIYAGSGRVGLGERGETPGYQLSQRADYIHTRVGLQTTFDRPIINARDEAHSTDPWRRLHVIVGDANRMDVPQALKLGVTSLVLWLLENGDSYGVDVAALADELLPRDPVAALHAVSRDLTLAETIETQGRGPLTAWQIQTTLLSAVYRAAALAYGVDSRGEPVWPDPSTVRIVSWWRRALTDVAAIRHSDDKRRMGMHEEASRIEWLLKWQLLRRWARGRGLSWSDPRMEALGLSWSDLDPASSVFARLGDAVEHIPVEWATSPQRARRLPPPDTRAWARSRLVSLFPDRVVAVTWSSVTMRRDDGGLALIDMSDPDEDWGCDRLGYLEGDGMRDHPDEVIHRLSAER</sequence>
<dbReference type="GO" id="GO:0070490">
    <property type="term" value="P:protein pupylation"/>
    <property type="evidence" value="ECO:0007669"/>
    <property type="project" value="TreeGrafter"/>
</dbReference>
<dbReference type="PANTHER" id="PTHR42307">
    <property type="entry name" value="PUP DEAMIDASE/DEPUPYLASE"/>
    <property type="match status" value="1"/>
</dbReference>
<evidence type="ECO:0000313" key="2">
    <source>
        <dbReference type="EMBL" id="KFI72461.1"/>
    </source>
</evidence>
<dbReference type="GO" id="GO:0000502">
    <property type="term" value="C:proteasome complex"/>
    <property type="evidence" value="ECO:0007669"/>
    <property type="project" value="UniProtKB-KW"/>
</dbReference>
<gene>
    <name evidence="2" type="ORF">BMIN_0356</name>
</gene>
<comment type="caution">
    <text evidence="2">The sequence shown here is derived from an EMBL/GenBank/DDBJ whole genome shotgun (WGS) entry which is preliminary data.</text>
</comment>
<dbReference type="GO" id="GO:0019941">
    <property type="term" value="P:modification-dependent protein catabolic process"/>
    <property type="evidence" value="ECO:0007669"/>
    <property type="project" value="InterPro"/>
</dbReference>
<dbReference type="GO" id="GO:0016874">
    <property type="term" value="F:ligase activity"/>
    <property type="evidence" value="ECO:0007669"/>
    <property type="project" value="UniProtKB-KW"/>
</dbReference>
<dbReference type="GO" id="GO:0005524">
    <property type="term" value="F:ATP binding"/>
    <property type="evidence" value="ECO:0007669"/>
    <property type="project" value="TreeGrafter"/>
</dbReference>
<dbReference type="InterPro" id="IPR004347">
    <property type="entry name" value="Pup_ligase/deamidase"/>
</dbReference>
<dbReference type="GO" id="GO:0016811">
    <property type="term" value="F:hydrolase activity, acting on carbon-nitrogen (but not peptide) bonds, in linear amides"/>
    <property type="evidence" value="ECO:0007669"/>
    <property type="project" value="InterPro"/>
</dbReference>
<keyword evidence="2" id="KW-0436">Ligase</keyword>
<name>A0A087BN61_9BIFI</name>
<dbReference type="Pfam" id="PF03136">
    <property type="entry name" value="Pup_ligase"/>
    <property type="match status" value="1"/>
</dbReference>
<proteinExistence type="inferred from homology"/>
<keyword evidence="2" id="KW-0647">Proteasome</keyword>
<dbReference type="GO" id="GO:0010498">
    <property type="term" value="P:proteasomal protein catabolic process"/>
    <property type="evidence" value="ECO:0007669"/>
    <property type="project" value="InterPro"/>
</dbReference>
<dbReference type="PANTHER" id="PTHR42307:SF2">
    <property type="entry name" value="PUP DEAMIDASE_DEPUPYLASE"/>
    <property type="match status" value="1"/>
</dbReference>
<evidence type="ECO:0000313" key="3">
    <source>
        <dbReference type="Proteomes" id="UP000029014"/>
    </source>
</evidence>
<accession>A0A087BN61</accession>
<dbReference type="EMBL" id="JGZD01000009">
    <property type="protein sequence ID" value="KFI72461.1"/>
    <property type="molecule type" value="Genomic_DNA"/>
</dbReference>